<evidence type="ECO:0000313" key="2">
    <source>
        <dbReference type="EMBL" id="KAK3933500.1"/>
    </source>
</evidence>
<dbReference type="Proteomes" id="UP001303473">
    <property type="component" value="Unassembled WGS sequence"/>
</dbReference>
<gene>
    <name evidence="2" type="ORF">QBC46DRAFT_275628</name>
</gene>
<keyword evidence="1" id="KW-0812">Transmembrane</keyword>
<keyword evidence="3" id="KW-1185">Reference proteome</keyword>
<sequence>SIDVNAVTIPVFASRYFETRYVMLSQHSLENLLQISRHQVLRFTLKTSGTPRKRVRLFHESSMQPLTAILYSVFLIAATNTFVRFIHFAFGRDYME</sequence>
<keyword evidence="1" id="KW-0472">Membrane</keyword>
<evidence type="ECO:0000256" key="1">
    <source>
        <dbReference type="SAM" id="Phobius"/>
    </source>
</evidence>
<feature type="non-terminal residue" evidence="2">
    <location>
        <position position="1"/>
    </location>
</feature>
<reference evidence="3" key="1">
    <citation type="journal article" date="2023" name="Mol. Phylogenet. Evol.">
        <title>Genome-scale phylogeny and comparative genomics of the fungal order Sordariales.</title>
        <authorList>
            <person name="Hensen N."/>
            <person name="Bonometti L."/>
            <person name="Westerberg I."/>
            <person name="Brannstrom I.O."/>
            <person name="Guillou S."/>
            <person name="Cros-Aarteil S."/>
            <person name="Calhoun S."/>
            <person name="Haridas S."/>
            <person name="Kuo A."/>
            <person name="Mondo S."/>
            <person name="Pangilinan J."/>
            <person name="Riley R."/>
            <person name="LaButti K."/>
            <person name="Andreopoulos B."/>
            <person name="Lipzen A."/>
            <person name="Chen C."/>
            <person name="Yan M."/>
            <person name="Daum C."/>
            <person name="Ng V."/>
            <person name="Clum A."/>
            <person name="Steindorff A."/>
            <person name="Ohm R.A."/>
            <person name="Martin F."/>
            <person name="Silar P."/>
            <person name="Natvig D.O."/>
            <person name="Lalanne C."/>
            <person name="Gautier V."/>
            <person name="Ament-Velasquez S.L."/>
            <person name="Kruys A."/>
            <person name="Hutchinson M.I."/>
            <person name="Powell A.J."/>
            <person name="Barry K."/>
            <person name="Miller A.N."/>
            <person name="Grigoriev I.V."/>
            <person name="Debuchy R."/>
            <person name="Gladieux P."/>
            <person name="Hiltunen Thoren M."/>
            <person name="Johannesson H."/>
        </authorList>
    </citation>
    <scope>NUCLEOTIDE SEQUENCE [LARGE SCALE GENOMIC DNA]</scope>
    <source>
        <strain evidence="3">CBS 340.73</strain>
    </source>
</reference>
<protein>
    <submittedName>
        <fullName evidence="2">Uncharacterized protein</fullName>
    </submittedName>
</protein>
<name>A0AAN6RY49_9PEZI</name>
<feature type="transmembrane region" description="Helical" evidence="1">
    <location>
        <begin position="68"/>
        <end position="90"/>
    </location>
</feature>
<keyword evidence="1" id="KW-1133">Transmembrane helix</keyword>
<evidence type="ECO:0000313" key="3">
    <source>
        <dbReference type="Proteomes" id="UP001303473"/>
    </source>
</evidence>
<dbReference type="AlphaFoldDB" id="A0AAN6RY49"/>
<comment type="caution">
    <text evidence="2">The sequence shown here is derived from an EMBL/GenBank/DDBJ whole genome shotgun (WGS) entry which is preliminary data.</text>
</comment>
<dbReference type="EMBL" id="MU854167">
    <property type="protein sequence ID" value="KAK3933500.1"/>
    <property type="molecule type" value="Genomic_DNA"/>
</dbReference>
<accession>A0AAN6RY49</accession>
<proteinExistence type="predicted"/>
<organism evidence="2 3">
    <name type="scientific">Diplogelasinospora grovesii</name>
    <dbReference type="NCBI Taxonomy" id="303347"/>
    <lineage>
        <taxon>Eukaryota</taxon>
        <taxon>Fungi</taxon>
        <taxon>Dikarya</taxon>
        <taxon>Ascomycota</taxon>
        <taxon>Pezizomycotina</taxon>
        <taxon>Sordariomycetes</taxon>
        <taxon>Sordariomycetidae</taxon>
        <taxon>Sordariales</taxon>
        <taxon>Diplogelasinosporaceae</taxon>
        <taxon>Diplogelasinospora</taxon>
    </lineage>
</organism>